<gene>
    <name evidence="7" type="ORF">MCOR_11115</name>
</gene>
<dbReference type="Pfam" id="PF00386">
    <property type="entry name" value="C1q"/>
    <property type="match status" value="1"/>
</dbReference>
<dbReference type="InterPro" id="IPR008983">
    <property type="entry name" value="Tumour_necrosis_fac-like_dom"/>
</dbReference>
<accession>A0A6J8AX67</accession>
<evidence type="ECO:0000256" key="4">
    <source>
        <dbReference type="SAM" id="Coils"/>
    </source>
</evidence>
<keyword evidence="4" id="KW-0175">Coiled coil</keyword>
<dbReference type="AlphaFoldDB" id="A0A6J8AX67"/>
<dbReference type="Gene3D" id="2.60.120.40">
    <property type="match status" value="1"/>
</dbReference>
<dbReference type="InterPro" id="IPR050822">
    <property type="entry name" value="Cerebellin_Synaptic_Org"/>
</dbReference>
<evidence type="ECO:0000256" key="5">
    <source>
        <dbReference type="SAM" id="SignalP"/>
    </source>
</evidence>
<name>A0A6J8AX67_MYTCO</name>
<dbReference type="OrthoDB" id="6102353at2759"/>
<dbReference type="Proteomes" id="UP000507470">
    <property type="component" value="Unassembled WGS sequence"/>
</dbReference>
<evidence type="ECO:0000313" key="7">
    <source>
        <dbReference type="EMBL" id="CAC5373296.1"/>
    </source>
</evidence>
<dbReference type="EMBL" id="CACVKT020001887">
    <property type="protein sequence ID" value="CAC5373296.1"/>
    <property type="molecule type" value="Genomic_DNA"/>
</dbReference>
<dbReference type="PANTHER" id="PTHR22923:SF116">
    <property type="entry name" value="C1Q DOMAIN-CONTAINING PROTEIN"/>
    <property type="match status" value="1"/>
</dbReference>
<proteinExistence type="predicted"/>
<dbReference type="SMART" id="SM00110">
    <property type="entry name" value="C1Q"/>
    <property type="match status" value="1"/>
</dbReference>
<dbReference type="SUPFAM" id="SSF49842">
    <property type="entry name" value="TNF-like"/>
    <property type="match status" value="1"/>
</dbReference>
<evidence type="ECO:0000256" key="3">
    <source>
        <dbReference type="ARBA" id="ARBA00022729"/>
    </source>
</evidence>
<evidence type="ECO:0000256" key="1">
    <source>
        <dbReference type="ARBA" id="ARBA00004613"/>
    </source>
</evidence>
<dbReference type="PRINTS" id="PR00007">
    <property type="entry name" value="COMPLEMNTC1Q"/>
</dbReference>
<keyword evidence="8" id="KW-1185">Reference proteome</keyword>
<keyword evidence="2" id="KW-0964">Secreted</keyword>
<reference evidence="7 8" key="1">
    <citation type="submission" date="2020-06" db="EMBL/GenBank/DDBJ databases">
        <authorList>
            <person name="Li R."/>
            <person name="Bekaert M."/>
        </authorList>
    </citation>
    <scope>NUCLEOTIDE SEQUENCE [LARGE SCALE GENOMIC DNA]</scope>
    <source>
        <strain evidence="8">wild</strain>
    </source>
</reference>
<comment type="subcellular location">
    <subcellularLocation>
        <location evidence="1">Secreted</location>
    </subcellularLocation>
</comment>
<feature type="domain" description="C1q" evidence="6">
    <location>
        <begin position="68"/>
        <end position="213"/>
    </location>
</feature>
<feature type="chain" id="PRO_5026949495" description="C1q domain-containing protein" evidence="5">
    <location>
        <begin position="18"/>
        <end position="213"/>
    </location>
</feature>
<evidence type="ECO:0000313" key="8">
    <source>
        <dbReference type="Proteomes" id="UP000507470"/>
    </source>
</evidence>
<evidence type="ECO:0000256" key="2">
    <source>
        <dbReference type="ARBA" id="ARBA00022525"/>
    </source>
</evidence>
<dbReference type="PROSITE" id="PS50871">
    <property type="entry name" value="C1Q"/>
    <property type="match status" value="1"/>
</dbReference>
<protein>
    <recommendedName>
        <fullName evidence="6">C1q domain-containing protein</fullName>
    </recommendedName>
</protein>
<feature type="signal peptide" evidence="5">
    <location>
        <begin position="1"/>
        <end position="17"/>
    </location>
</feature>
<sequence length="213" mass="23405">MSAITLVLLAFTSVSSGLLLEGIPSQEELHSDATLQLLLSEVTRLSNELKEAQGKINTLDNQVDKLTNKDRDIAFFAYLGPDMVNPSSGTTIVFNEPMTNSGNDYDPQHGVFTAPVNGTYNFHLVAASPENSDPSHQFHLYITKNKPGSYVSYGWLDRTTDHWVQTSASAVLHLLQGDRVWVEIGKVLGSHTLAGHNDNRAHTCWSGFLIHAD</sequence>
<dbReference type="GO" id="GO:0005576">
    <property type="term" value="C:extracellular region"/>
    <property type="evidence" value="ECO:0007669"/>
    <property type="project" value="UniProtKB-SubCell"/>
</dbReference>
<organism evidence="7 8">
    <name type="scientific">Mytilus coruscus</name>
    <name type="common">Sea mussel</name>
    <dbReference type="NCBI Taxonomy" id="42192"/>
    <lineage>
        <taxon>Eukaryota</taxon>
        <taxon>Metazoa</taxon>
        <taxon>Spiralia</taxon>
        <taxon>Lophotrochozoa</taxon>
        <taxon>Mollusca</taxon>
        <taxon>Bivalvia</taxon>
        <taxon>Autobranchia</taxon>
        <taxon>Pteriomorphia</taxon>
        <taxon>Mytilida</taxon>
        <taxon>Mytiloidea</taxon>
        <taxon>Mytilidae</taxon>
        <taxon>Mytilinae</taxon>
        <taxon>Mytilus</taxon>
    </lineage>
</organism>
<keyword evidence="3 5" id="KW-0732">Signal</keyword>
<feature type="coiled-coil region" evidence="4">
    <location>
        <begin position="35"/>
        <end position="69"/>
    </location>
</feature>
<evidence type="ECO:0000259" key="6">
    <source>
        <dbReference type="PROSITE" id="PS50871"/>
    </source>
</evidence>
<dbReference type="PANTHER" id="PTHR22923">
    <property type="entry name" value="CEREBELLIN-RELATED"/>
    <property type="match status" value="1"/>
</dbReference>
<dbReference type="InterPro" id="IPR001073">
    <property type="entry name" value="C1q_dom"/>
</dbReference>